<organism evidence="2 3">
    <name type="scientific">Boseongicola aestuarii</name>
    <dbReference type="NCBI Taxonomy" id="1470561"/>
    <lineage>
        <taxon>Bacteria</taxon>
        <taxon>Pseudomonadati</taxon>
        <taxon>Pseudomonadota</taxon>
        <taxon>Alphaproteobacteria</taxon>
        <taxon>Rhodobacterales</taxon>
        <taxon>Paracoccaceae</taxon>
        <taxon>Boseongicola</taxon>
    </lineage>
</organism>
<evidence type="ECO:0000313" key="3">
    <source>
        <dbReference type="Proteomes" id="UP000201838"/>
    </source>
</evidence>
<dbReference type="AlphaFoldDB" id="A0A238IUG7"/>
<accession>A0A238IUG7</accession>
<name>A0A238IUG7_9RHOB</name>
<keyword evidence="3" id="KW-1185">Reference proteome</keyword>
<dbReference type="EMBL" id="FXXQ01000001">
    <property type="protein sequence ID" value="SMX22039.1"/>
    <property type="molecule type" value="Genomic_DNA"/>
</dbReference>
<evidence type="ECO:0000313" key="2">
    <source>
        <dbReference type="EMBL" id="SMX22039.1"/>
    </source>
</evidence>
<feature type="region of interest" description="Disordered" evidence="1">
    <location>
        <begin position="1"/>
        <end position="44"/>
    </location>
</feature>
<dbReference type="Proteomes" id="UP000201838">
    <property type="component" value="Unassembled WGS sequence"/>
</dbReference>
<sequence length="49" mass="5357">MIGSAMFGDDQKTPPPPQQPPAKAEDTPPAKPNEDAEKDAYQFTDWALI</sequence>
<feature type="compositionally biased region" description="Basic and acidic residues" evidence="1">
    <location>
        <begin position="23"/>
        <end position="40"/>
    </location>
</feature>
<gene>
    <name evidence="2" type="ORF">BOA8489_00126</name>
</gene>
<protein>
    <submittedName>
        <fullName evidence="2">Uncharacterized protein</fullName>
    </submittedName>
</protein>
<dbReference type="RefSeq" id="WP_176440157.1">
    <property type="nucleotide sequence ID" value="NZ_FXXQ01000001.1"/>
</dbReference>
<evidence type="ECO:0000256" key="1">
    <source>
        <dbReference type="SAM" id="MobiDB-lite"/>
    </source>
</evidence>
<reference evidence="3" key="1">
    <citation type="submission" date="2017-05" db="EMBL/GenBank/DDBJ databases">
        <authorList>
            <person name="Rodrigo-Torres L."/>
            <person name="Arahal R. D."/>
            <person name="Lucena T."/>
        </authorList>
    </citation>
    <scope>NUCLEOTIDE SEQUENCE [LARGE SCALE GENOMIC DNA]</scope>
    <source>
        <strain evidence="3">CECT 8489</strain>
    </source>
</reference>
<proteinExistence type="predicted"/>